<proteinExistence type="predicted"/>
<name>A0A2U1APN4_9BACT</name>
<keyword evidence="1" id="KW-1133">Transmembrane helix</keyword>
<dbReference type="Proteomes" id="UP000245466">
    <property type="component" value="Unassembled WGS sequence"/>
</dbReference>
<protein>
    <submittedName>
        <fullName evidence="2">Uncharacterized protein</fullName>
    </submittedName>
</protein>
<sequence length="126" mass="14447">MLFSLMLCPYTRILTSFIFWVGIIVCTIVVVIIGTGIACSVQTTIFANVIDDSCLHCSSIRYNYSIKEKTMKLRDRYPKLKDEAFVRSMVVKSVHGSMMLENQGVSKDRLEKLYAEVKEERRLIKA</sequence>
<evidence type="ECO:0000256" key="1">
    <source>
        <dbReference type="SAM" id="Phobius"/>
    </source>
</evidence>
<keyword evidence="3" id="KW-1185">Reference proteome</keyword>
<reference evidence="2 3" key="1">
    <citation type="submission" date="2018-04" db="EMBL/GenBank/DDBJ databases">
        <title>Genomic Encyclopedia of Type Strains, Phase IV (KMG-IV): sequencing the most valuable type-strain genomes for metagenomic binning, comparative biology and taxonomic classification.</title>
        <authorList>
            <person name="Goeker M."/>
        </authorList>
    </citation>
    <scope>NUCLEOTIDE SEQUENCE [LARGE SCALE GENOMIC DNA]</scope>
    <source>
        <strain evidence="2 3">DSM 100231</strain>
    </source>
</reference>
<keyword evidence="1" id="KW-0812">Transmembrane</keyword>
<gene>
    <name evidence="2" type="ORF">C8E01_11789</name>
</gene>
<dbReference type="AlphaFoldDB" id="A0A2U1APN4"/>
<organism evidence="2 3">
    <name type="scientific">Pontibacter virosus</name>
    <dbReference type="NCBI Taxonomy" id="1765052"/>
    <lineage>
        <taxon>Bacteria</taxon>
        <taxon>Pseudomonadati</taxon>
        <taxon>Bacteroidota</taxon>
        <taxon>Cytophagia</taxon>
        <taxon>Cytophagales</taxon>
        <taxon>Hymenobacteraceae</taxon>
        <taxon>Pontibacter</taxon>
    </lineage>
</organism>
<evidence type="ECO:0000313" key="2">
    <source>
        <dbReference type="EMBL" id="PVY38389.1"/>
    </source>
</evidence>
<keyword evidence="1" id="KW-0472">Membrane</keyword>
<accession>A0A2U1APN4</accession>
<dbReference type="EMBL" id="QEKI01000017">
    <property type="protein sequence ID" value="PVY38389.1"/>
    <property type="molecule type" value="Genomic_DNA"/>
</dbReference>
<feature type="transmembrane region" description="Helical" evidence="1">
    <location>
        <begin position="12"/>
        <end position="38"/>
    </location>
</feature>
<comment type="caution">
    <text evidence="2">The sequence shown here is derived from an EMBL/GenBank/DDBJ whole genome shotgun (WGS) entry which is preliminary data.</text>
</comment>
<evidence type="ECO:0000313" key="3">
    <source>
        <dbReference type="Proteomes" id="UP000245466"/>
    </source>
</evidence>